<feature type="transmembrane region" description="Helical" evidence="6">
    <location>
        <begin position="205"/>
        <end position="226"/>
    </location>
</feature>
<accession>B3N1F7</accession>
<dbReference type="FunCoup" id="B3N1F7">
    <property type="interactions" value="41"/>
</dbReference>
<evidence type="ECO:0000313" key="7">
    <source>
        <dbReference type="EMBL" id="EDV33596.1"/>
    </source>
</evidence>
<feature type="transmembrane region" description="Helical" evidence="6">
    <location>
        <begin position="265"/>
        <end position="287"/>
    </location>
</feature>
<proteinExistence type="predicted"/>
<feature type="transmembrane region" description="Helical" evidence="6">
    <location>
        <begin position="458"/>
        <end position="478"/>
    </location>
</feature>
<dbReference type="PhylomeDB" id="B3N1F7"/>
<dbReference type="Proteomes" id="UP000007801">
    <property type="component" value="Unassembled WGS sequence"/>
</dbReference>
<feature type="transmembrane region" description="Helical" evidence="6">
    <location>
        <begin position="332"/>
        <end position="356"/>
    </location>
</feature>
<dbReference type="PANTHER" id="PTHR23507">
    <property type="entry name" value="ZGC:174356"/>
    <property type="match status" value="1"/>
</dbReference>
<feature type="transmembrane region" description="Helical" evidence="6">
    <location>
        <begin position="140"/>
        <end position="159"/>
    </location>
</feature>
<evidence type="ECO:0008006" key="9">
    <source>
        <dbReference type="Google" id="ProtNLM"/>
    </source>
</evidence>
<gene>
    <name evidence="7" type="primary">Dana\GF21601</name>
    <name evidence="7" type="synonym">dana_GLEANR_5114</name>
    <name evidence="7" type="ORF">GF21601</name>
</gene>
<evidence type="ECO:0000256" key="6">
    <source>
        <dbReference type="SAM" id="Phobius"/>
    </source>
</evidence>
<dbReference type="InterPro" id="IPR036259">
    <property type="entry name" value="MFS_trans_sf"/>
</dbReference>
<dbReference type="GO" id="GO:0022857">
    <property type="term" value="F:transmembrane transporter activity"/>
    <property type="evidence" value="ECO:0007669"/>
    <property type="project" value="InterPro"/>
</dbReference>
<feature type="transmembrane region" description="Helical" evidence="6">
    <location>
        <begin position="399"/>
        <end position="419"/>
    </location>
</feature>
<feature type="transmembrane region" description="Helical" evidence="6">
    <location>
        <begin position="490"/>
        <end position="511"/>
    </location>
</feature>
<dbReference type="OMA" id="VYGPMYS"/>
<reference evidence="7 8" key="1">
    <citation type="journal article" date="2007" name="Nature">
        <title>Evolution of genes and genomes on the Drosophila phylogeny.</title>
        <authorList>
            <consortium name="Drosophila 12 Genomes Consortium"/>
            <person name="Clark A.G."/>
            <person name="Eisen M.B."/>
            <person name="Smith D.R."/>
            <person name="Bergman C.M."/>
            <person name="Oliver B."/>
            <person name="Markow T.A."/>
            <person name="Kaufman T.C."/>
            <person name="Kellis M."/>
            <person name="Gelbart W."/>
            <person name="Iyer V.N."/>
            <person name="Pollard D.A."/>
            <person name="Sackton T.B."/>
            <person name="Larracuente A.M."/>
            <person name="Singh N.D."/>
            <person name="Abad J.P."/>
            <person name="Abt D.N."/>
            <person name="Adryan B."/>
            <person name="Aguade M."/>
            <person name="Akashi H."/>
            <person name="Anderson W.W."/>
            <person name="Aquadro C.F."/>
            <person name="Ardell D.H."/>
            <person name="Arguello R."/>
            <person name="Artieri C.G."/>
            <person name="Barbash D.A."/>
            <person name="Barker D."/>
            <person name="Barsanti P."/>
            <person name="Batterham P."/>
            <person name="Batzoglou S."/>
            <person name="Begun D."/>
            <person name="Bhutkar A."/>
            <person name="Blanco E."/>
            <person name="Bosak S.A."/>
            <person name="Bradley R.K."/>
            <person name="Brand A.D."/>
            <person name="Brent M.R."/>
            <person name="Brooks A.N."/>
            <person name="Brown R.H."/>
            <person name="Butlin R.K."/>
            <person name="Caggese C."/>
            <person name="Calvi B.R."/>
            <person name="Bernardo de Carvalho A."/>
            <person name="Caspi A."/>
            <person name="Castrezana S."/>
            <person name="Celniker S.E."/>
            <person name="Chang J.L."/>
            <person name="Chapple C."/>
            <person name="Chatterji S."/>
            <person name="Chinwalla A."/>
            <person name="Civetta A."/>
            <person name="Clifton S.W."/>
            <person name="Comeron J.M."/>
            <person name="Costello J.C."/>
            <person name="Coyne J.A."/>
            <person name="Daub J."/>
            <person name="David R.G."/>
            <person name="Delcher A.L."/>
            <person name="Delehaunty K."/>
            <person name="Do C.B."/>
            <person name="Ebling H."/>
            <person name="Edwards K."/>
            <person name="Eickbush T."/>
            <person name="Evans J.D."/>
            <person name="Filipski A."/>
            <person name="Findeiss S."/>
            <person name="Freyhult E."/>
            <person name="Fulton L."/>
            <person name="Fulton R."/>
            <person name="Garcia A.C."/>
            <person name="Gardiner A."/>
            <person name="Garfield D.A."/>
            <person name="Garvin B.E."/>
            <person name="Gibson G."/>
            <person name="Gilbert D."/>
            <person name="Gnerre S."/>
            <person name="Godfrey J."/>
            <person name="Good R."/>
            <person name="Gotea V."/>
            <person name="Gravely B."/>
            <person name="Greenberg A.J."/>
            <person name="Griffiths-Jones S."/>
            <person name="Gross S."/>
            <person name="Guigo R."/>
            <person name="Gustafson E.A."/>
            <person name="Haerty W."/>
            <person name="Hahn M.W."/>
            <person name="Halligan D.L."/>
            <person name="Halpern A.L."/>
            <person name="Halter G.M."/>
            <person name="Han M.V."/>
            <person name="Heger A."/>
            <person name="Hillier L."/>
            <person name="Hinrichs A.S."/>
            <person name="Holmes I."/>
            <person name="Hoskins R.A."/>
            <person name="Hubisz M.J."/>
            <person name="Hultmark D."/>
            <person name="Huntley M.A."/>
            <person name="Jaffe D.B."/>
            <person name="Jagadeeshan S."/>
            <person name="Jeck W.R."/>
            <person name="Johnson J."/>
            <person name="Jones C.D."/>
            <person name="Jordan W.C."/>
            <person name="Karpen G.H."/>
            <person name="Kataoka E."/>
            <person name="Keightley P.D."/>
            <person name="Kheradpour P."/>
            <person name="Kirkness E.F."/>
            <person name="Koerich L.B."/>
            <person name="Kristiansen K."/>
            <person name="Kudrna D."/>
            <person name="Kulathinal R.J."/>
            <person name="Kumar S."/>
            <person name="Kwok R."/>
            <person name="Lander E."/>
            <person name="Langley C.H."/>
            <person name="Lapoint R."/>
            <person name="Lazzaro B.P."/>
            <person name="Lee S.J."/>
            <person name="Levesque L."/>
            <person name="Li R."/>
            <person name="Lin C.F."/>
            <person name="Lin M.F."/>
            <person name="Lindblad-Toh K."/>
            <person name="Llopart A."/>
            <person name="Long M."/>
            <person name="Low L."/>
            <person name="Lozovsky E."/>
            <person name="Lu J."/>
            <person name="Luo M."/>
            <person name="Machado C.A."/>
            <person name="Makalowski W."/>
            <person name="Marzo M."/>
            <person name="Matsuda M."/>
            <person name="Matzkin L."/>
            <person name="McAllister B."/>
            <person name="McBride C.S."/>
            <person name="McKernan B."/>
            <person name="McKernan K."/>
            <person name="Mendez-Lago M."/>
            <person name="Minx P."/>
            <person name="Mollenhauer M.U."/>
            <person name="Montooth K."/>
            <person name="Mount S.M."/>
            <person name="Mu X."/>
            <person name="Myers E."/>
            <person name="Negre B."/>
            <person name="Newfeld S."/>
            <person name="Nielsen R."/>
            <person name="Noor M.A."/>
            <person name="O'Grady P."/>
            <person name="Pachter L."/>
            <person name="Papaceit M."/>
            <person name="Parisi M.J."/>
            <person name="Parisi M."/>
            <person name="Parts L."/>
            <person name="Pedersen J.S."/>
            <person name="Pesole G."/>
            <person name="Phillippy A.M."/>
            <person name="Ponting C.P."/>
            <person name="Pop M."/>
            <person name="Porcelli D."/>
            <person name="Powell J.R."/>
            <person name="Prohaska S."/>
            <person name="Pruitt K."/>
            <person name="Puig M."/>
            <person name="Quesneville H."/>
            <person name="Ram K.R."/>
            <person name="Rand D."/>
            <person name="Rasmussen M.D."/>
            <person name="Reed L.K."/>
            <person name="Reenan R."/>
            <person name="Reily A."/>
            <person name="Remington K.A."/>
            <person name="Rieger T.T."/>
            <person name="Ritchie M.G."/>
            <person name="Robin C."/>
            <person name="Rogers Y.H."/>
            <person name="Rohde C."/>
            <person name="Rozas J."/>
            <person name="Rubenfield M.J."/>
            <person name="Ruiz A."/>
            <person name="Russo S."/>
            <person name="Salzberg S.L."/>
            <person name="Sanchez-Gracia A."/>
            <person name="Saranga D.J."/>
            <person name="Sato H."/>
            <person name="Schaeffer S.W."/>
            <person name="Schatz M.C."/>
            <person name="Schlenke T."/>
            <person name="Schwartz R."/>
            <person name="Segarra C."/>
            <person name="Singh R.S."/>
            <person name="Sirot L."/>
            <person name="Sirota M."/>
            <person name="Sisneros N.B."/>
            <person name="Smith C.D."/>
            <person name="Smith T.F."/>
            <person name="Spieth J."/>
            <person name="Stage D.E."/>
            <person name="Stark A."/>
            <person name="Stephan W."/>
            <person name="Strausberg R.L."/>
            <person name="Strempel S."/>
            <person name="Sturgill D."/>
            <person name="Sutton G."/>
            <person name="Sutton G.G."/>
            <person name="Tao W."/>
            <person name="Teichmann S."/>
            <person name="Tobari Y.N."/>
            <person name="Tomimura Y."/>
            <person name="Tsolas J.M."/>
            <person name="Valente V.L."/>
            <person name="Venter E."/>
            <person name="Venter J.C."/>
            <person name="Vicario S."/>
            <person name="Vieira F.G."/>
            <person name="Vilella A.J."/>
            <person name="Villasante A."/>
            <person name="Walenz B."/>
            <person name="Wang J."/>
            <person name="Wasserman M."/>
            <person name="Watts T."/>
            <person name="Wilson D."/>
            <person name="Wilson R.K."/>
            <person name="Wing R.A."/>
            <person name="Wolfner M.F."/>
            <person name="Wong A."/>
            <person name="Wong G.K."/>
            <person name="Wu C.I."/>
            <person name="Wu G."/>
            <person name="Yamamoto D."/>
            <person name="Yang H.P."/>
            <person name="Yang S.P."/>
            <person name="Yorke J.A."/>
            <person name="Yoshida K."/>
            <person name="Zdobnov E."/>
            <person name="Zhang P."/>
            <person name="Zhang Y."/>
            <person name="Zimin A.V."/>
            <person name="Baldwin J."/>
            <person name="Abdouelleil A."/>
            <person name="Abdulkadir J."/>
            <person name="Abebe A."/>
            <person name="Abera B."/>
            <person name="Abreu J."/>
            <person name="Acer S.C."/>
            <person name="Aftuck L."/>
            <person name="Alexander A."/>
            <person name="An P."/>
            <person name="Anderson E."/>
            <person name="Anderson S."/>
            <person name="Arachi H."/>
            <person name="Azer M."/>
            <person name="Bachantsang P."/>
            <person name="Barry A."/>
            <person name="Bayul T."/>
            <person name="Berlin A."/>
            <person name="Bessette D."/>
            <person name="Bloom T."/>
            <person name="Blye J."/>
            <person name="Boguslavskiy L."/>
            <person name="Bonnet C."/>
            <person name="Boukhgalter B."/>
            <person name="Bourzgui I."/>
            <person name="Brown A."/>
            <person name="Cahill P."/>
            <person name="Channer S."/>
            <person name="Cheshatsang Y."/>
            <person name="Chuda L."/>
            <person name="Citroen M."/>
            <person name="Collymore A."/>
            <person name="Cooke P."/>
            <person name="Costello M."/>
            <person name="D'Aco K."/>
            <person name="Daza R."/>
            <person name="De Haan G."/>
            <person name="DeGray S."/>
            <person name="DeMaso C."/>
            <person name="Dhargay N."/>
            <person name="Dooley K."/>
            <person name="Dooley E."/>
            <person name="Doricent M."/>
            <person name="Dorje P."/>
            <person name="Dorjee K."/>
            <person name="Dupes A."/>
            <person name="Elong R."/>
            <person name="Falk J."/>
            <person name="Farina A."/>
            <person name="Faro S."/>
            <person name="Ferguson D."/>
            <person name="Fisher S."/>
            <person name="Foley C.D."/>
            <person name="Franke A."/>
            <person name="Friedrich D."/>
            <person name="Gadbois L."/>
            <person name="Gearin G."/>
            <person name="Gearin C.R."/>
            <person name="Giannoukos G."/>
            <person name="Goode T."/>
            <person name="Graham J."/>
            <person name="Grandbois E."/>
            <person name="Grewal S."/>
            <person name="Gyaltsen K."/>
            <person name="Hafez N."/>
            <person name="Hagos B."/>
            <person name="Hall J."/>
            <person name="Henson C."/>
            <person name="Hollinger A."/>
            <person name="Honan T."/>
            <person name="Huard M.D."/>
            <person name="Hughes L."/>
            <person name="Hurhula B."/>
            <person name="Husby M.E."/>
            <person name="Kamat A."/>
            <person name="Kanga B."/>
            <person name="Kashin S."/>
            <person name="Khazanovich D."/>
            <person name="Kisner P."/>
            <person name="Lance K."/>
            <person name="Lara M."/>
            <person name="Lee W."/>
            <person name="Lennon N."/>
            <person name="Letendre F."/>
            <person name="LeVine R."/>
            <person name="Lipovsky A."/>
            <person name="Liu X."/>
            <person name="Liu J."/>
            <person name="Liu S."/>
            <person name="Lokyitsang T."/>
            <person name="Lokyitsang Y."/>
            <person name="Lubonja R."/>
            <person name="Lui A."/>
            <person name="MacDonald P."/>
            <person name="Magnisalis V."/>
            <person name="Maru K."/>
            <person name="Matthews C."/>
            <person name="McCusker W."/>
            <person name="McDonough S."/>
            <person name="Mehta T."/>
            <person name="Meldrim J."/>
            <person name="Meneus L."/>
            <person name="Mihai O."/>
            <person name="Mihalev A."/>
            <person name="Mihova T."/>
            <person name="Mittelman R."/>
            <person name="Mlenga V."/>
            <person name="Montmayeur A."/>
            <person name="Mulrain L."/>
            <person name="Navidi A."/>
            <person name="Naylor J."/>
            <person name="Negash T."/>
            <person name="Nguyen T."/>
            <person name="Nguyen N."/>
            <person name="Nicol R."/>
            <person name="Norbu C."/>
            <person name="Norbu N."/>
            <person name="Novod N."/>
            <person name="O'Neill B."/>
            <person name="Osman S."/>
            <person name="Markiewicz E."/>
            <person name="Oyono O.L."/>
            <person name="Patti C."/>
            <person name="Phunkhang P."/>
            <person name="Pierre F."/>
            <person name="Priest M."/>
            <person name="Raghuraman S."/>
            <person name="Rege F."/>
            <person name="Reyes R."/>
            <person name="Rise C."/>
            <person name="Rogov P."/>
            <person name="Ross K."/>
            <person name="Ryan E."/>
            <person name="Settipalli S."/>
            <person name="Shea T."/>
            <person name="Sherpa N."/>
            <person name="Shi L."/>
            <person name="Shih D."/>
            <person name="Sparrow T."/>
            <person name="Spaulding J."/>
            <person name="Stalker J."/>
            <person name="Stange-Thomann N."/>
            <person name="Stavropoulos S."/>
            <person name="Stone C."/>
            <person name="Strader C."/>
            <person name="Tesfaye S."/>
            <person name="Thomson T."/>
            <person name="Thoulutsang Y."/>
            <person name="Thoulutsang D."/>
            <person name="Topham K."/>
            <person name="Topping I."/>
            <person name="Tsamla T."/>
            <person name="Vassiliev H."/>
            <person name="Vo A."/>
            <person name="Wangchuk T."/>
            <person name="Wangdi T."/>
            <person name="Weiand M."/>
            <person name="Wilkinson J."/>
            <person name="Wilson A."/>
            <person name="Yadav S."/>
            <person name="Young G."/>
            <person name="Yu Q."/>
            <person name="Zembek L."/>
            <person name="Zhong D."/>
            <person name="Zimmer A."/>
            <person name="Zwirko Z."/>
            <person name="Jaffe D.B."/>
            <person name="Alvarez P."/>
            <person name="Brockman W."/>
            <person name="Butler J."/>
            <person name="Chin C."/>
            <person name="Gnerre S."/>
            <person name="Grabherr M."/>
            <person name="Kleber M."/>
            <person name="Mauceli E."/>
            <person name="MacCallum I."/>
        </authorList>
    </citation>
    <scope>NUCLEOTIDE SEQUENCE [LARGE SCALE GENOMIC DNA]</scope>
    <source>
        <strain evidence="8">Tucson 14024-0371.13</strain>
    </source>
</reference>
<evidence type="ECO:0000256" key="5">
    <source>
        <dbReference type="SAM" id="MobiDB-lite"/>
    </source>
</evidence>
<keyword evidence="8" id="KW-1185">Reference proteome</keyword>
<dbReference type="CDD" id="cd17386">
    <property type="entry name" value="MFS_SLC46"/>
    <property type="match status" value="1"/>
</dbReference>
<organism evidence="7 8">
    <name type="scientific">Drosophila ananassae</name>
    <name type="common">Fruit fly</name>
    <dbReference type="NCBI Taxonomy" id="7217"/>
    <lineage>
        <taxon>Eukaryota</taxon>
        <taxon>Metazoa</taxon>
        <taxon>Ecdysozoa</taxon>
        <taxon>Arthropoda</taxon>
        <taxon>Hexapoda</taxon>
        <taxon>Insecta</taxon>
        <taxon>Pterygota</taxon>
        <taxon>Neoptera</taxon>
        <taxon>Endopterygota</taxon>
        <taxon>Diptera</taxon>
        <taxon>Brachycera</taxon>
        <taxon>Muscomorpha</taxon>
        <taxon>Ephydroidea</taxon>
        <taxon>Drosophilidae</taxon>
        <taxon>Drosophila</taxon>
        <taxon>Sophophora</taxon>
    </lineage>
</organism>
<feature type="compositionally biased region" description="Low complexity" evidence="5">
    <location>
        <begin position="21"/>
        <end position="39"/>
    </location>
</feature>
<protein>
    <recommendedName>
        <fullName evidence="9">Major facilitator superfamily (MFS) profile domain-containing protein</fullName>
    </recommendedName>
</protein>
<evidence type="ECO:0000256" key="2">
    <source>
        <dbReference type="ARBA" id="ARBA00022692"/>
    </source>
</evidence>
<keyword evidence="3 6" id="KW-1133">Transmembrane helix</keyword>
<dbReference type="InParanoid" id="B3N1F7"/>
<dbReference type="PANTHER" id="PTHR23507:SF1">
    <property type="entry name" value="FI18259P1-RELATED"/>
    <property type="match status" value="1"/>
</dbReference>
<evidence type="ECO:0000256" key="3">
    <source>
        <dbReference type="ARBA" id="ARBA00022989"/>
    </source>
</evidence>
<dbReference type="InterPro" id="IPR011701">
    <property type="entry name" value="MFS"/>
</dbReference>
<dbReference type="EMBL" id="CH902654">
    <property type="protein sequence ID" value="EDV33596.1"/>
    <property type="molecule type" value="Genomic_DNA"/>
</dbReference>
<dbReference type="eggNOG" id="KOG2816">
    <property type="taxonomic scope" value="Eukaryota"/>
</dbReference>
<feature type="transmembrane region" description="Helical" evidence="6">
    <location>
        <begin position="368"/>
        <end position="390"/>
    </location>
</feature>
<feature type="transmembrane region" description="Helical" evidence="6">
    <location>
        <begin position="238"/>
        <end position="259"/>
    </location>
</feature>
<dbReference type="HOGENOM" id="CLU_028365_4_0_1"/>
<comment type="subcellular location">
    <subcellularLocation>
        <location evidence="1">Membrane</location>
        <topology evidence="1">Multi-pass membrane protein</topology>
    </subcellularLocation>
</comment>
<evidence type="ECO:0000256" key="4">
    <source>
        <dbReference type="ARBA" id="ARBA00023136"/>
    </source>
</evidence>
<evidence type="ECO:0000313" key="8">
    <source>
        <dbReference type="Proteomes" id="UP000007801"/>
    </source>
</evidence>
<feature type="transmembrane region" description="Helical" evidence="6">
    <location>
        <begin position="171"/>
        <end position="193"/>
    </location>
</feature>
<dbReference type="AlphaFoldDB" id="B3N1F7"/>
<feature type="region of interest" description="Disordered" evidence="5">
    <location>
        <begin position="1"/>
        <end position="60"/>
    </location>
</feature>
<dbReference type="Gene3D" id="1.20.1250.20">
    <property type="entry name" value="MFS general substrate transporter like domains"/>
    <property type="match status" value="1"/>
</dbReference>
<feature type="transmembrane region" description="Helical" evidence="6">
    <location>
        <begin position="425"/>
        <end position="446"/>
    </location>
</feature>
<keyword evidence="4 6" id="KW-0472">Membrane</keyword>
<dbReference type="OrthoDB" id="3026777at2759"/>
<sequence>MSPKDGSMGKLEYGKYTVNQTAQSPPITATSTPSQTASQEKGPPSKEKNGKDNAATTTTKRSLREKIRLVANNITVEPILAAYIMPSVLSNLATQNLNLEKACRVNMAYGDEVCDALTRRQTANYTLEEETVQQMVARMAAWKTVIQSLFPCLLILFWGSWSDRHRRRKPCILIPVVGEFLGVVGLMLCVYFEKAPMEVAALTEAIFPSLSGGWFTMLMGVFSYIADITTEEERTLRIGILNVCFSVGVPIGMAFSGVLLKQIGFYGVFSISAAFYVIAFVYGFFFLEEPVARPEKSVDQKSLLADFFDKEHVVQTFRVAFQKGENQRRKRVILLMIVVMVIIGPLHGEMAVTYLFTRFRFNWSEVEFSFFSTYAMFTGLIGVIFCVGVLSHKLNIDDALVGVLSSTSKILSSFVYAFATLPWHMYLGGLVEIFNGTAFIAMRSIATKLVSKDELGKVNSLFGVAEALMPMVFAPMYTTLYAATLRVLPGAFFLLGGGLTMFSVIIFLWMYRFQLKQRRRLARSDAERASVKDPNGNINAIEALALASEAKGQMNGIISNVIHESLEHADPPPPTASDPIERGIENQGFIQEELRDTKAV</sequence>
<dbReference type="GeneID" id="6504276"/>
<dbReference type="KEGG" id="dan:6504276"/>
<keyword evidence="2 6" id="KW-0812">Transmembrane</keyword>
<evidence type="ECO:0000256" key="1">
    <source>
        <dbReference type="ARBA" id="ARBA00004141"/>
    </source>
</evidence>
<dbReference type="SUPFAM" id="SSF103473">
    <property type="entry name" value="MFS general substrate transporter"/>
    <property type="match status" value="1"/>
</dbReference>
<name>B3N1F7_DROAN</name>
<dbReference type="GO" id="GO:0016020">
    <property type="term" value="C:membrane"/>
    <property type="evidence" value="ECO:0007669"/>
    <property type="project" value="UniProtKB-SubCell"/>
</dbReference>
<dbReference type="Pfam" id="PF07690">
    <property type="entry name" value="MFS_1"/>
    <property type="match status" value="1"/>
</dbReference>